<dbReference type="SUPFAM" id="SSF102705">
    <property type="entry name" value="NIF3 (NGG1p interacting factor 3)-like"/>
    <property type="match status" value="1"/>
</dbReference>
<dbReference type="eggNOG" id="COG0327">
    <property type="taxonomic scope" value="Bacteria"/>
</dbReference>
<feature type="binding site" evidence="6">
    <location>
        <position position="102"/>
    </location>
    <ligand>
        <name>a divalent metal cation</name>
        <dbReference type="ChEBI" id="CHEBI:60240"/>
        <label>1</label>
    </ligand>
</feature>
<evidence type="ECO:0000256" key="1">
    <source>
        <dbReference type="ARBA" id="ARBA00006964"/>
    </source>
</evidence>
<protein>
    <recommendedName>
        <fullName evidence="3 5">GTP cyclohydrolase 1 type 2 homolog</fullName>
    </recommendedName>
</protein>
<evidence type="ECO:0000256" key="3">
    <source>
        <dbReference type="ARBA" id="ARBA00022112"/>
    </source>
</evidence>
<keyword evidence="4 5" id="KW-0479">Metal-binding</keyword>
<feature type="binding site" evidence="6">
    <location>
        <position position="65"/>
    </location>
    <ligand>
        <name>a divalent metal cation</name>
        <dbReference type="ChEBI" id="CHEBI:60240"/>
        <label>1</label>
    </ligand>
</feature>
<dbReference type="EMBL" id="JH600068">
    <property type="protein sequence ID" value="EIG53334.1"/>
    <property type="molecule type" value="Genomic_DNA"/>
</dbReference>
<feature type="binding site" evidence="6">
    <location>
        <position position="296"/>
    </location>
    <ligand>
        <name>a divalent metal cation</name>
        <dbReference type="ChEBI" id="CHEBI:60240"/>
        <label>1</label>
    </ligand>
</feature>
<name>I2Q0M8_9BACT</name>
<dbReference type="GO" id="GO:0046872">
    <property type="term" value="F:metal ion binding"/>
    <property type="evidence" value="ECO:0007669"/>
    <property type="project" value="UniProtKB-UniRule"/>
</dbReference>
<organism evidence="7">
    <name type="scientific">Desulfovibrio sp. U5L</name>
    <dbReference type="NCBI Taxonomy" id="596152"/>
    <lineage>
        <taxon>Bacteria</taxon>
        <taxon>Pseudomonadati</taxon>
        <taxon>Thermodesulfobacteriota</taxon>
        <taxon>Desulfovibrionia</taxon>
        <taxon>Desulfovibrionales</taxon>
        <taxon>Desulfovibrionaceae</taxon>
        <taxon>Desulfovibrio</taxon>
    </lineage>
</organism>
<evidence type="ECO:0000313" key="7">
    <source>
        <dbReference type="EMBL" id="EIG53334.1"/>
    </source>
</evidence>
<comment type="similarity">
    <text evidence="1 5">Belongs to the GTP cyclohydrolase I type 2/NIF3 family.</text>
</comment>
<gene>
    <name evidence="7" type="ORF">DesU5LDRAFT_1653</name>
</gene>
<dbReference type="GO" id="GO:0005737">
    <property type="term" value="C:cytoplasm"/>
    <property type="evidence" value="ECO:0007669"/>
    <property type="project" value="TreeGrafter"/>
</dbReference>
<feature type="binding site" evidence="6">
    <location>
        <position position="300"/>
    </location>
    <ligand>
        <name>a divalent metal cation</name>
        <dbReference type="ChEBI" id="CHEBI:60240"/>
        <label>1</label>
    </ligand>
</feature>
<dbReference type="PIRSF" id="PIRSF037489">
    <property type="entry name" value="UCP037489_NIF3_YqfO"/>
    <property type="match status" value="1"/>
</dbReference>
<dbReference type="InterPro" id="IPR036069">
    <property type="entry name" value="DUF34/NIF3_sf"/>
</dbReference>
<sequence>MQIRELIAAVERTADPRRAASWDRSGVQIAGTLAACDRLAVALDPLSDTIAAALDWGAQCILTHHPLTLSPRLPDRVDDYHRVLAAVLGRGAWLYAAHTSLDVVTDGPAGWLAEALELSNRRILEPAGTVPHLQARWQAIGKAAAGRAALAALPRLPGVTALALGPDVFEAVFSPGVRGLVEQTLAAACPEATLLSLAEVLSPTTPYGYGLVGELPSPQPFPELEKRLAGLLSRSFFTLAGDVPQQVAVLAYCPGSGADMAGRAFAAGADVYLTGDLKYHQALAVPRGRLVLDVGHFALEEAMMRRFAADLAATFGDAGPFVRYFSGNDPFSAHFPDGPPPSRTE</sequence>
<dbReference type="STRING" id="596152.DesU5LDRAFT_1653"/>
<comment type="subunit">
    <text evidence="2">Homohexamer.</text>
</comment>
<reference evidence="7" key="1">
    <citation type="submission" date="2011-11" db="EMBL/GenBank/DDBJ databases">
        <title>Improved High-Quality Draft sequence of Desulfovibrio sp. U5L.</title>
        <authorList>
            <consortium name="US DOE Joint Genome Institute"/>
            <person name="Lucas S."/>
            <person name="Han J."/>
            <person name="Lapidus A."/>
            <person name="Cheng J.-F."/>
            <person name="Goodwin L."/>
            <person name="Pitluck S."/>
            <person name="Peters L."/>
            <person name="Ovchinnikova G."/>
            <person name="Held B."/>
            <person name="Detter J.C."/>
            <person name="Han C."/>
            <person name="Tapia R."/>
            <person name="Land M."/>
            <person name="Hauser L."/>
            <person name="Kyrpides N."/>
            <person name="Ivanova N."/>
            <person name="Pagani I."/>
            <person name="Gabster J."/>
            <person name="Walker C."/>
            <person name="Stolyar S."/>
            <person name="Stahl D."/>
            <person name="Arkin A."/>
            <person name="Dehal P."/>
            <person name="Hazen T."/>
            <person name="Woyke T."/>
        </authorList>
    </citation>
    <scope>NUCLEOTIDE SEQUENCE [LARGE SCALE GENOMIC DNA]</scope>
    <source>
        <strain evidence="7">U5L</strain>
    </source>
</reference>
<accession>I2Q0M8</accession>
<dbReference type="OrthoDB" id="9792792at2"/>
<evidence type="ECO:0000256" key="5">
    <source>
        <dbReference type="PIRNR" id="PIRNR037489"/>
    </source>
</evidence>
<evidence type="ECO:0000256" key="4">
    <source>
        <dbReference type="ARBA" id="ARBA00022723"/>
    </source>
</evidence>
<dbReference type="FunFam" id="3.40.1390.30:FF:000001">
    <property type="entry name" value="GTP cyclohydrolase 1 type 2"/>
    <property type="match status" value="1"/>
</dbReference>
<dbReference type="AlphaFoldDB" id="I2Q0M8"/>
<evidence type="ECO:0000256" key="6">
    <source>
        <dbReference type="PIRSR" id="PIRSR602678-1"/>
    </source>
</evidence>
<dbReference type="HOGENOM" id="CLU_037423_1_0_7"/>
<dbReference type="Gene3D" id="3.40.1390.30">
    <property type="entry name" value="NIF3 (NGG1p interacting factor 3)-like"/>
    <property type="match status" value="2"/>
</dbReference>
<proteinExistence type="inferred from homology"/>
<dbReference type="InterPro" id="IPR017221">
    <property type="entry name" value="DUF34/NIF3_bac"/>
</dbReference>
<dbReference type="PANTHER" id="PTHR13799">
    <property type="entry name" value="NGG1 INTERACTING FACTOR 3"/>
    <property type="match status" value="1"/>
</dbReference>
<dbReference type="Pfam" id="PF01784">
    <property type="entry name" value="DUF34_NIF3"/>
    <property type="match status" value="1"/>
</dbReference>
<dbReference type="InterPro" id="IPR002678">
    <property type="entry name" value="DUF34/NIF3"/>
</dbReference>
<evidence type="ECO:0000256" key="2">
    <source>
        <dbReference type="ARBA" id="ARBA00011643"/>
    </source>
</evidence>
<dbReference type="PANTHER" id="PTHR13799:SF14">
    <property type="entry name" value="GTP CYCLOHYDROLASE 1 TYPE 2 HOMOLOG"/>
    <property type="match status" value="1"/>
</dbReference>
<feature type="binding site" evidence="6">
    <location>
        <position position="64"/>
    </location>
    <ligand>
        <name>a divalent metal cation</name>
        <dbReference type="ChEBI" id="CHEBI:60240"/>
        <label>2</label>
    </ligand>
</feature>